<keyword evidence="6" id="KW-0256">Endoplasmic reticulum</keyword>
<evidence type="ECO:0000256" key="8">
    <source>
        <dbReference type="ARBA" id="ARBA00023180"/>
    </source>
</evidence>
<sequence length="364" mass="42040">MTSSFVWRTSHTMTSSALLLLLFLQFGLGRTSHKHLHEDHYIGQQHNPEHDLNVLLGEKDTEEIKKLSPGEQRQKMNEIVKKIDTNGNNLLSAEEITLWIQHVYRKYALEDAEERFPEFDTDKDGAVTWAEYNTVAHNQLISLDDSTILEDPEQESLRHLHLKERRRFDFADVDGRPGLNVTEFLAFTHPSEVDHMADFAIEDVLSEYDTDKDGFINLREFIGDVHGDENPPSQWEIEETVRFKDLYDQDKDGRLNREEQLRWVAPNSYGSAREEALHLIKEMDSDEDGQISQEEVLKNQETFMNSEVTDYGRQLHGGVQDLTYTVTAKYELPKLAEQSGRTQHLAAHRGRSSKCMKPVSQNKS</sequence>
<keyword evidence="17" id="KW-1185">Reference proteome</keyword>
<feature type="chain" id="PRO_5040135466" description="Reticulocalbin-3" evidence="14">
    <location>
        <begin position="30"/>
        <end position="364"/>
    </location>
</feature>
<evidence type="ECO:0000256" key="4">
    <source>
        <dbReference type="ARBA" id="ARBA00022729"/>
    </source>
</evidence>
<evidence type="ECO:0000256" key="1">
    <source>
        <dbReference type="ARBA" id="ARBA00004319"/>
    </source>
</evidence>
<comment type="similarity">
    <text evidence="2">Belongs to the CREC family.</text>
</comment>
<keyword evidence="3" id="KW-0479">Metal-binding</keyword>
<dbReference type="PROSITE" id="PS50222">
    <property type="entry name" value="EF_HAND_2"/>
    <property type="match status" value="4"/>
</dbReference>
<dbReference type="Pfam" id="PF13202">
    <property type="entry name" value="EF-hand_5"/>
    <property type="match status" value="2"/>
</dbReference>
<feature type="domain" description="EF-hand" evidence="15">
    <location>
        <begin position="107"/>
        <end position="142"/>
    </location>
</feature>
<evidence type="ECO:0000256" key="12">
    <source>
        <dbReference type="ARBA" id="ARBA00072696"/>
    </source>
</evidence>
<keyword evidence="8" id="KW-0325">Glycoprotein</keyword>
<evidence type="ECO:0000256" key="10">
    <source>
        <dbReference type="ARBA" id="ARBA00056975"/>
    </source>
</evidence>
<feature type="signal peptide" evidence="14">
    <location>
        <begin position="1"/>
        <end position="29"/>
    </location>
</feature>
<reference evidence="16" key="1">
    <citation type="submission" date="2020-03" db="EMBL/GenBank/DDBJ databases">
        <authorList>
            <person name="Weist P."/>
        </authorList>
    </citation>
    <scope>NUCLEOTIDE SEQUENCE</scope>
</reference>
<evidence type="ECO:0000256" key="2">
    <source>
        <dbReference type="ARBA" id="ARBA00006431"/>
    </source>
</evidence>
<dbReference type="EMBL" id="CADEAL010004405">
    <property type="protein sequence ID" value="CAB1458898.1"/>
    <property type="molecule type" value="Genomic_DNA"/>
</dbReference>
<accession>A0A9N7VXD0</accession>
<dbReference type="Gene3D" id="1.10.238.10">
    <property type="entry name" value="EF-hand"/>
    <property type="match status" value="3"/>
</dbReference>
<dbReference type="Pfam" id="PF13499">
    <property type="entry name" value="EF-hand_7"/>
    <property type="match status" value="1"/>
</dbReference>
<comment type="caution">
    <text evidence="16">The sequence shown here is derived from an EMBL/GenBank/DDBJ whole genome shotgun (WGS) entry which is preliminary data.</text>
</comment>
<evidence type="ECO:0000256" key="14">
    <source>
        <dbReference type="SAM" id="SignalP"/>
    </source>
</evidence>
<evidence type="ECO:0000256" key="9">
    <source>
        <dbReference type="ARBA" id="ARBA00023186"/>
    </source>
</evidence>
<evidence type="ECO:0000256" key="6">
    <source>
        <dbReference type="ARBA" id="ARBA00022824"/>
    </source>
</evidence>
<organism evidence="16 17">
    <name type="scientific">Pleuronectes platessa</name>
    <name type="common">European plaice</name>
    <dbReference type="NCBI Taxonomy" id="8262"/>
    <lineage>
        <taxon>Eukaryota</taxon>
        <taxon>Metazoa</taxon>
        <taxon>Chordata</taxon>
        <taxon>Craniata</taxon>
        <taxon>Vertebrata</taxon>
        <taxon>Euteleostomi</taxon>
        <taxon>Actinopterygii</taxon>
        <taxon>Neopterygii</taxon>
        <taxon>Teleostei</taxon>
        <taxon>Neoteleostei</taxon>
        <taxon>Acanthomorphata</taxon>
        <taxon>Carangaria</taxon>
        <taxon>Pleuronectiformes</taxon>
        <taxon>Pleuronectoidei</taxon>
        <taxon>Pleuronectidae</taxon>
        <taxon>Pleuronectes</taxon>
    </lineage>
</organism>
<gene>
    <name evidence="16" type="ORF">PLEPLA_LOCUS46732</name>
</gene>
<feature type="domain" description="EF-hand" evidence="15">
    <location>
        <begin position="71"/>
        <end position="106"/>
    </location>
</feature>
<evidence type="ECO:0000313" key="17">
    <source>
        <dbReference type="Proteomes" id="UP001153269"/>
    </source>
</evidence>
<feature type="domain" description="EF-hand" evidence="15">
    <location>
        <begin position="271"/>
        <end position="306"/>
    </location>
</feature>
<evidence type="ECO:0000259" key="15">
    <source>
        <dbReference type="PROSITE" id="PS50222"/>
    </source>
</evidence>
<comment type="subcellular location">
    <subcellularLocation>
        <location evidence="1">Endoplasmic reticulum lumen</location>
    </subcellularLocation>
</comment>
<evidence type="ECO:0000256" key="3">
    <source>
        <dbReference type="ARBA" id="ARBA00022723"/>
    </source>
</evidence>
<keyword evidence="7" id="KW-0106">Calcium</keyword>
<proteinExistence type="inferred from homology"/>
<dbReference type="GO" id="GO:0005509">
    <property type="term" value="F:calcium ion binding"/>
    <property type="evidence" value="ECO:0007669"/>
    <property type="project" value="InterPro"/>
</dbReference>
<keyword evidence="9" id="KW-0143">Chaperone</keyword>
<protein>
    <recommendedName>
        <fullName evidence="12">Reticulocalbin-3</fullName>
    </recommendedName>
</protein>
<dbReference type="SMART" id="SM00054">
    <property type="entry name" value="EFh"/>
    <property type="match status" value="4"/>
</dbReference>
<evidence type="ECO:0000256" key="13">
    <source>
        <dbReference type="SAM" id="MobiDB-lite"/>
    </source>
</evidence>
<evidence type="ECO:0000256" key="7">
    <source>
        <dbReference type="ARBA" id="ARBA00022837"/>
    </source>
</evidence>
<keyword evidence="5" id="KW-0677">Repeat</keyword>
<dbReference type="Proteomes" id="UP001153269">
    <property type="component" value="Unassembled WGS sequence"/>
</dbReference>
<dbReference type="FunFam" id="1.10.238.10:FF:000104">
    <property type="entry name" value="calumenin isoform X1"/>
    <property type="match status" value="1"/>
</dbReference>
<comment type="subunit">
    <text evidence="11">Interacts with PCSK6 (immature form including the propeptide); probably involved in the maturation and the secretion of PCSK6.</text>
</comment>
<keyword evidence="4 14" id="KW-0732">Signal</keyword>
<dbReference type="InterPro" id="IPR011992">
    <property type="entry name" value="EF-hand-dom_pair"/>
</dbReference>
<name>A0A9N7VXD0_PLEPL</name>
<dbReference type="InterPro" id="IPR002048">
    <property type="entry name" value="EF_hand_dom"/>
</dbReference>
<dbReference type="SUPFAM" id="SSF47473">
    <property type="entry name" value="EF-hand"/>
    <property type="match status" value="2"/>
</dbReference>
<evidence type="ECO:0000256" key="5">
    <source>
        <dbReference type="ARBA" id="ARBA00022737"/>
    </source>
</evidence>
<dbReference type="PANTHER" id="PTHR10827">
    <property type="entry name" value="RETICULOCALBIN"/>
    <property type="match status" value="1"/>
</dbReference>
<dbReference type="PROSITE" id="PS00018">
    <property type="entry name" value="EF_HAND_1"/>
    <property type="match status" value="4"/>
</dbReference>
<feature type="region of interest" description="Disordered" evidence="13">
    <location>
        <begin position="338"/>
        <end position="364"/>
    </location>
</feature>
<dbReference type="GO" id="GO:0005788">
    <property type="term" value="C:endoplasmic reticulum lumen"/>
    <property type="evidence" value="ECO:0007669"/>
    <property type="project" value="UniProtKB-SubCell"/>
</dbReference>
<dbReference type="PANTHER" id="PTHR10827:SF78">
    <property type="entry name" value="RETICULOCALBIN-2"/>
    <property type="match status" value="1"/>
</dbReference>
<dbReference type="InterPro" id="IPR018247">
    <property type="entry name" value="EF_Hand_1_Ca_BS"/>
</dbReference>
<comment type="function">
    <text evidence="10">Probable molecular chaperone assisting protein biosynthesis and transport in the endoplasmic reticulum. Required for the proper biosynthesis and transport of pulmonary surfactant-associated protein A/SP-A, pulmonary surfactant-associated protein D/SP-D and the lipid transporter ABCA3. By regulating both the proper expression and the degradation through the endoplasmic reticulum-associated protein degradation pathway of these proteins plays a crucial role in pulmonary surfactant homeostasis. Has an anti-fibrotic activity by negatively regulating the secretion of type I and type III collagens. This calcium-binding protein also transiently associates with immature PCSK6 and regulates its secretion.</text>
</comment>
<dbReference type="GO" id="GO:0015031">
    <property type="term" value="P:protein transport"/>
    <property type="evidence" value="ECO:0007669"/>
    <property type="project" value="UniProtKB-ARBA"/>
</dbReference>
<evidence type="ECO:0000256" key="11">
    <source>
        <dbReference type="ARBA" id="ARBA00063143"/>
    </source>
</evidence>
<dbReference type="AlphaFoldDB" id="A0A9N7VXD0"/>
<evidence type="ECO:0000313" key="16">
    <source>
        <dbReference type="EMBL" id="CAB1458898.1"/>
    </source>
</evidence>
<feature type="domain" description="EF-hand" evidence="15">
    <location>
        <begin position="196"/>
        <end position="231"/>
    </location>
</feature>